<organism evidence="1 2">
    <name type="scientific">Caerostris extrusa</name>
    <name type="common">Bark spider</name>
    <name type="synonym">Caerostris bankana</name>
    <dbReference type="NCBI Taxonomy" id="172846"/>
    <lineage>
        <taxon>Eukaryota</taxon>
        <taxon>Metazoa</taxon>
        <taxon>Ecdysozoa</taxon>
        <taxon>Arthropoda</taxon>
        <taxon>Chelicerata</taxon>
        <taxon>Arachnida</taxon>
        <taxon>Araneae</taxon>
        <taxon>Araneomorphae</taxon>
        <taxon>Entelegynae</taxon>
        <taxon>Araneoidea</taxon>
        <taxon>Araneidae</taxon>
        <taxon>Caerostris</taxon>
    </lineage>
</organism>
<protein>
    <submittedName>
        <fullName evidence="1">Uncharacterized protein</fullName>
    </submittedName>
</protein>
<proteinExistence type="predicted"/>
<name>A0AAV4Y5E6_CAEEX</name>
<dbReference type="AlphaFoldDB" id="A0AAV4Y5E6"/>
<dbReference type="EMBL" id="BPLR01018825">
    <property type="protein sequence ID" value="GIZ02563.1"/>
    <property type="molecule type" value="Genomic_DNA"/>
</dbReference>
<evidence type="ECO:0000313" key="2">
    <source>
        <dbReference type="Proteomes" id="UP001054945"/>
    </source>
</evidence>
<reference evidence="1 2" key="1">
    <citation type="submission" date="2021-06" db="EMBL/GenBank/DDBJ databases">
        <title>Caerostris extrusa draft genome.</title>
        <authorList>
            <person name="Kono N."/>
            <person name="Arakawa K."/>
        </authorList>
    </citation>
    <scope>NUCLEOTIDE SEQUENCE [LARGE SCALE GENOMIC DNA]</scope>
</reference>
<comment type="caution">
    <text evidence="1">The sequence shown here is derived from an EMBL/GenBank/DDBJ whole genome shotgun (WGS) entry which is preliminary data.</text>
</comment>
<sequence>MTVERRSLKDIDFWYQKDLLKAIADFTRPVFMKGGVKDPENKRVGALPDFGRCTLCFEIRFFTLEGVTKNNQYLKTLFLQGHPVWVKEAE</sequence>
<keyword evidence="2" id="KW-1185">Reference proteome</keyword>
<evidence type="ECO:0000313" key="1">
    <source>
        <dbReference type="EMBL" id="GIZ02563.1"/>
    </source>
</evidence>
<gene>
    <name evidence="1" type="ORF">CEXT_596211</name>
</gene>
<accession>A0AAV4Y5E6</accession>
<dbReference type="Proteomes" id="UP001054945">
    <property type="component" value="Unassembled WGS sequence"/>
</dbReference>